<proteinExistence type="predicted"/>
<dbReference type="Proteomes" id="UP001058533">
    <property type="component" value="Chromosome"/>
</dbReference>
<protein>
    <recommendedName>
        <fullName evidence="3">Transposase</fullName>
    </recommendedName>
</protein>
<name>A0ABY5L7P7_9SPHN</name>
<dbReference type="RefSeq" id="WP_256505309.1">
    <property type="nucleotide sequence ID" value="NZ_CP101740.1"/>
</dbReference>
<accession>A0ABY5L7P7</accession>
<evidence type="ECO:0008006" key="3">
    <source>
        <dbReference type="Google" id="ProtNLM"/>
    </source>
</evidence>
<evidence type="ECO:0000313" key="1">
    <source>
        <dbReference type="EMBL" id="UUL81618.1"/>
    </source>
</evidence>
<evidence type="ECO:0000313" key="2">
    <source>
        <dbReference type="Proteomes" id="UP001058533"/>
    </source>
</evidence>
<sequence length="66" mass="7322">MAIPVASPNALLVDTGYDGDHFRDTLLIRDTLPIIPPRPNCKASENSDYRHYRVERMFASSSSSGV</sequence>
<organism evidence="1 2">
    <name type="scientific">Sphingomonas qomolangmaensis</name>
    <dbReference type="NCBI Taxonomy" id="2918765"/>
    <lineage>
        <taxon>Bacteria</taxon>
        <taxon>Pseudomonadati</taxon>
        <taxon>Pseudomonadota</taxon>
        <taxon>Alphaproteobacteria</taxon>
        <taxon>Sphingomonadales</taxon>
        <taxon>Sphingomonadaceae</taxon>
        <taxon>Sphingomonas</taxon>
    </lineage>
</organism>
<dbReference type="EMBL" id="CP101740">
    <property type="protein sequence ID" value="UUL81618.1"/>
    <property type="molecule type" value="Genomic_DNA"/>
</dbReference>
<gene>
    <name evidence="1" type="ORF">NMP03_10445</name>
</gene>
<keyword evidence="2" id="KW-1185">Reference proteome</keyword>
<reference evidence="1" key="1">
    <citation type="submission" date="2022-07" db="EMBL/GenBank/DDBJ databases">
        <title>Sphingomonas sp. nov., a novel bacterium isolated from the north slope of the Mount Everest.</title>
        <authorList>
            <person name="Cui X."/>
            <person name="Liu Y."/>
        </authorList>
    </citation>
    <scope>NUCLEOTIDE SEQUENCE</scope>
    <source>
        <strain evidence="1">S5-59</strain>
    </source>
</reference>